<dbReference type="Gene3D" id="3.40.50.2000">
    <property type="entry name" value="Glycogen Phosphorylase B"/>
    <property type="match status" value="2"/>
</dbReference>
<comment type="similarity">
    <text evidence="1">Belongs to the UDP-glycosyltransferase family.</text>
</comment>
<dbReference type="CDD" id="cd03784">
    <property type="entry name" value="GT1_Gtf-like"/>
    <property type="match status" value="1"/>
</dbReference>
<protein>
    <submittedName>
        <fullName evidence="4">UDP-glucuronosyl and UDP-glucosyl transferase</fullName>
        <ecNumber evidence="4">2.4.1.218</ecNumber>
    </submittedName>
</protein>
<dbReference type="Pfam" id="PF00201">
    <property type="entry name" value="UDPGT"/>
    <property type="match status" value="1"/>
</dbReference>
<dbReference type="AlphaFoldDB" id="A0A2G9HD04"/>
<evidence type="ECO:0000256" key="1">
    <source>
        <dbReference type="ARBA" id="ARBA00009995"/>
    </source>
</evidence>
<dbReference type="FunFam" id="3.40.50.2000:FF:000060">
    <property type="entry name" value="Glycosyltransferase"/>
    <property type="match status" value="1"/>
</dbReference>
<reference evidence="5" key="1">
    <citation type="journal article" date="2018" name="Gigascience">
        <title>Genome assembly of the Pink Ipe (Handroanthus impetiginosus, Bignoniaceae), a highly valued, ecologically keystone Neotropical timber forest tree.</title>
        <authorList>
            <person name="Silva-Junior O.B."/>
            <person name="Grattapaglia D."/>
            <person name="Novaes E."/>
            <person name="Collevatti R.G."/>
        </authorList>
    </citation>
    <scope>NUCLEOTIDE SEQUENCE [LARGE SCALE GENOMIC DNA]</scope>
    <source>
        <strain evidence="5">cv. UFG-1</strain>
    </source>
</reference>
<sequence>MKSLTFINPNDDCTSNLRAQKSLLQTLPSNINSIFLNPISLSDLPKDTKLKSRIALSINRSLPQLKQTLTTLNKSNLHLSAFTVDILGIFAVDIAREHNIPPYIFFFSNAMALSLVLHLSKLDESITCDFMDLNEPISLPGCIPLKRIDLPDHIQDKTNEAYRFALEKCKKYRLVEGIIVNSFRDLELEVFRAFKDGGWCNVPVYPVGPVVQSSGLSSSVDYLKWLDNQPDGSVFYVSFGSGWTLSYNQLMELAFGLEMNGQRFLWLVKSPDEKGPNATFFTRVLGEDKKQGIGRFIVAPQGLVLSYCATGGFLMHCGWNSCLDGIENGVPFIAWPLFAEQRMNAAFLTEGLKVSLRVEVNEDGIVERKLLGKLLKELIGGEEGKEIAKRMGVVKDGAKKAWSENGSSKKGLGELAYRWIGES</sequence>
<dbReference type="GO" id="GO:0016138">
    <property type="term" value="P:glycoside biosynthetic process"/>
    <property type="evidence" value="ECO:0007669"/>
    <property type="project" value="UniProtKB-ARBA"/>
</dbReference>
<dbReference type="EC" id="2.4.1.218" evidence="4"/>
<dbReference type="InterPro" id="IPR002213">
    <property type="entry name" value="UDP_glucos_trans"/>
</dbReference>
<dbReference type="SUPFAM" id="SSF53756">
    <property type="entry name" value="UDP-Glycosyltransferase/glycogen phosphorylase"/>
    <property type="match status" value="1"/>
</dbReference>
<gene>
    <name evidence="4" type="ORF">CDL12_11929</name>
</gene>
<dbReference type="OrthoDB" id="897106at2759"/>
<comment type="caution">
    <text evidence="4">The sequence shown here is derived from an EMBL/GenBank/DDBJ whole genome shotgun (WGS) entry which is preliminary data.</text>
</comment>
<organism evidence="4 5">
    <name type="scientific">Handroanthus impetiginosus</name>
    <dbReference type="NCBI Taxonomy" id="429701"/>
    <lineage>
        <taxon>Eukaryota</taxon>
        <taxon>Viridiplantae</taxon>
        <taxon>Streptophyta</taxon>
        <taxon>Embryophyta</taxon>
        <taxon>Tracheophyta</taxon>
        <taxon>Spermatophyta</taxon>
        <taxon>Magnoliopsida</taxon>
        <taxon>eudicotyledons</taxon>
        <taxon>Gunneridae</taxon>
        <taxon>Pentapetalae</taxon>
        <taxon>asterids</taxon>
        <taxon>lamiids</taxon>
        <taxon>Lamiales</taxon>
        <taxon>Bignoniaceae</taxon>
        <taxon>Crescentiina</taxon>
        <taxon>Tabebuia alliance</taxon>
        <taxon>Handroanthus</taxon>
    </lineage>
</organism>
<dbReference type="Proteomes" id="UP000231279">
    <property type="component" value="Unassembled WGS sequence"/>
</dbReference>
<keyword evidence="3 4" id="KW-0808">Transferase</keyword>
<accession>A0A2G9HD04</accession>
<evidence type="ECO:0000313" key="4">
    <source>
        <dbReference type="EMBL" id="PIN15417.1"/>
    </source>
</evidence>
<keyword evidence="5" id="KW-1185">Reference proteome</keyword>
<keyword evidence="2 4" id="KW-0328">Glycosyltransferase</keyword>
<name>A0A2G9HD04_9LAMI</name>
<dbReference type="EMBL" id="NKXS01002072">
    <property type="protein sequence ID" value="PIN15417.1"/>
    <property type="molecule type" value="Genomic_DNA"/>
</dbReference>
<dbReference type="PANTHER" id="PTHR48045">
    <property type="entry name" value="UDP-GLYCOSYLTRANSFERASE 72B1"/>
    <property type="match status" value="1"/>
</dbReference>
<evidence type="ECO:0000256" key="3">
    <source>
        <dbReference type="ARBA" id="ARBA00022679"/>
    </source>
</evidence>
<evidence type="ECO:0000256" key="2">
    <source>
        <dbReference type="ARBA" id="ARBA00022676"/>
    </source>
</evidence>
<proteinExistence type="inferred from homology"/>
<evidence type="ECO:0000313" key="5">
    <source>
        <dbReference type="Proteomes" id="UP000231279"/>
    </source>
</evidence>
<dbReference type="GO" id="GO:0050505">
    <property type="term" value="F:hydroquinone glucosyltransferase activity"/>
    <property type="evidence" value="ECO:0007669"/>
    <property type="project" value="UniProtKB-EC"/>
</dbReference>
<dbReference type="PANTHER" id="PTHR48045:SF12">
    <property type="entry name" value="GLYCOSYLTRANSFERASE"/>
    <property type="match status" value="1"/>
</dbReference>